<accession>A0ABD0J8C6</accession>
<dbReference type="AlphaFoldDB" id="A0ABD0J8C6"/>
<organism evidence="1 2">
    <name type="scientific">Batillaria attramentaria</name>
    <dbReference type="NCBI Taxonomy" id="370345"/>
    <lineage>
        <taxon>Eukaryota</taxon>
        <taxon>Metazoa</taxon>
        <taxon>Spiralia</taxon>
        <taxon>Lophotrochozoa</taxon>
        <taxon>Mollusca</taxon>
        <taxon>Gastropoda</taxon>
        <taxon>Caenogastropoda</taxon>
        <taxon>Sorbeoconcha</taxon>
        <taxon>Cerithioidea</taxon>
        <taxon>Batillariidae</taxon>
        <taxon>Batillaria</taxon>
    </lineage>
</organism>
<sequence>LQTFPDLQECEKVTPGIGCNPAAFKARYHFMPHVQKPLLIGQVLRALSLGVARQPIAVRSCRVITISAICPSARRRR</sequence>
<name>A0ABD0J8C6_9CAEN</name>
<feature type="non-terminal residue" evidence="1">
    <location>
        <position position="1"/>
    </location>
</feature>
<comment type="caution">
    <text evidence="1">The sequence shown here is derived from an EMBL/GenBank/DDBJ whole genome shotgun (WGS) entry which is preliminary data.</text>
</comment>
<proteinExistence type="predicted"/>
<evidence type="ECO:0000313" key="1">
    <source>
        <dbReference type="EMBL" id="KAK7465248.1"/>
    </source>
</evidence>
<protein>
    <submittedName>
        <fullName evidence="1">Uncharacterized protein</fullName>
    </submittedName>
</protein>
<reference evidence="1 2" key="1">
    <citation type="journal article" date="2023" name="Sci. Data">
        <title>Genome assembly of the Korean intertidal mud-creeper Batillaria attramentaria.</title>
        <authorList>
            <person name="Patra A.K."/>
            <person name="Ho P.T."/>
            <person name="Jun S."/>
            <person name="Lee S.J."/>
            <person name="Kim Y."/>
            <person name="Won Y.J."/>
        </authorList>
    </citation>
    <scope>NUCLEOTIDE SEQUENCE [LARGE SCALE GENOMIC DNA]</scope>
    <source>
        <strain evidence="1">Wonlab-2016</strain>
    </source>
</reference>
<gene>
    <name evidence="1" type="ORF">BaRGS_00037585</name>
</gene>
<keyword evidence="2" id="KW-1185">Reference proteome</keyword>
<dbReference type="EMBL" id="JACVVK020000568">
    <property type="protein sequence ID" value="KAK7465248.1"/>
    <property type="molecule type" value="Genomic_DNA"/>
</dbReference>
<evidence type="ECO:0000313" key="2">
    <source>
        <dbReference type="Proteomes" id="UP001519460"/>
    </source>
</evidence>
<dbReference type="Proteomes" id="UP001519460">
    <property type="component" value="Unassembled WGS sequence"/>
</dbReference>